<comment type="caution">
    <text evidence="1">The sequence shown here is derived from an EMBL/GenBank/DDBJ whole genome shotgun (WGS) entry which is preliminary data.</text>
</comment>
<reference evidence="1 2" key="1">
    <citation type="submission" date="2020-08" db="EMBL/GenBank/DDBJ databases">
        <title>Putative novel bacterial strains isolated from necrotic wheat leaf tissues caused by Xanthomonas translucens.</title>
        <authorList>
            <person name="Tambong J.T."/>
        </authorList>
    </citation>
    <scope>NUCLEOTIDE SEQUENCE [LARGE SCALE GENOMIC DNA]</scope>
    <source>
        <strain evidence="1 2">DOAB 1069</strain>
    </source>
</reference>
<gene>
    <name evidence="1" type="ORF">H8S59_18485</name>
</gene>
<evidence type="ECO:0000313" key="1">
    <source>
        <dbReference type="EMBL" id="MBC3951764.1"/>
    </source>
</evidence>
<dbReference type="RefSeq" id="WP_187522369.1">
    <property type="nucleotide sequence ID" value="NZ_JACONW010000097.1"/>
</dbReference>
<dbReference type="EMBL" id="JACONW010000097">
    <property type="protein sequence ID" value="MBC3951764.1"/>
    <property type="molecule type" value="Genomic_DNA"/>
</dbReference>
<proteinExistence type="predicted"/>
<dbReference type="Proteomes" id="UP000651852">
    <property type="component" value="Unassembled WGS sequence"/>
</dbReference>
<sequence length="99" mass="11415">MLSDSLRNVKQQIEKTIAIIRDKCLVSDEVAVADYLKRYEASLALIDTDSKQKLVVSLKGLLNCTRGYLETTSHHDQQFLAEMYETEQLIKQLLKDERL</sequence>
<organism evidence="1 2">
    <name type="scientific">Pseudomonas folii</name>
    <dbReference type="NCBI Taxonomy" id="2762593"/>
    <lineage>
        <taxon>Bacteria</taxon>
        <taxon>Pseudomonadati</taxon>
        <taxon>Pseudomonadota</taxon>
        <taxon>Gammaproteobacteria</taxon>
        <taxon>Pseudomonadales</taxon>
        <taxon>Pseudomonadaceae</taxon>
        <taxon>Pseudomonas</taxon>
    </lineage>
</organism>
<keyword evidence="2" id="KW-1185">Reference proteome</keyword>
<accession>A0ABR7B3N5</accession>
<name>A0ABR7B3N5_9PSED</name>
<evidence type="ECO:0000313" key="2">
    <source>
        <dbReference type="Proteomes" id="UP000651852"/>
    </source>
</evidence>
<protein>
    <recommendedName>
        <fullName evidence="3">Tsi6 domain-containing protein</fullName>
    </recommendedName>
</protein>
<evidence type="ECO:0008006" key="3">
    <source>
        <dbReference type="Google" id="ProtNLM"/>
    </source>
</evidence>